<gene>
    <name evidence="2" type="ORF">U0070_014278</name>
</gene>
<evidence type="ECO:0000313" key="3">
    <source>
        <dbReference type="Proteomes" id="UP001488838"/>
    </source>
</evidence>
<name>A0AAW0I1T6_MYOGA</name>
<evidence type="ECO:0000256" key="1">
    <source>
        <dbReference type="SAM" id="MobiDB-lite"/>
    </source>
</evidence>
<comment type="caution">
    <text evidence="2">The sequence shown here is derived from an EMBL/GenBank/DDBJ whole genome shotgun (WGS) entry which is preliminary data.</text>
</comment>
<feature type="compositionally biased region" description="Low complexity" evidence="1">
    <location>
        <begin position="84"/>
        <end position="93"/>
    </location>
</feature>
<dbReference type="AlphaFoldDB" id="A0AAW0I1T6"/>
<keyword evidence="3" id="KW-1185">Reference proteome</keyword>
<evidence type="ECO:0000313" key="2">
    <source>
        <dbReference type="EMBL" id="KAK7808416.1"/>
    </source>
</evidence>
<sequence length="120" mass="12794">MSHIQVSIPVLANSTPSSLKNSKPIQAEIPGSVLTFCVRGTASFQFSQCHVFERYGVEPPGLIKLEKEIEQEETLSAPSPSPSPSSKSSGKKSTGNLLDDAGEKSVLLQLIVKLTAKTVI</sequence>
<protein>
    <submittedName>
        <fullName evidence="2">Uncharacterized protein</fullName>
    </submittedName>
</protein>
<feature type="region of interest" description="Disordered" evidence="1">
    <location>
        <begin position="68"/>
        <end position="98"/>
    </location>
</feature>
<proteinExistence type="predicted"/>
<dbReference type="Proteomes" id="UP001488838">
    <property type="component" value="Unassembled WGS sequence"/>
</dbReference>
<organism evidence="2 3">
    <name type="scientific">Myodes glareolus</name>
    <name type="common">Bank vole</name>
    <name type="synonym">Clethrionomys glareolus</name>
    <dbReference type="NCBI Taxonomy" id="447135"/>
    <lineage>
        <taxon>Eukaryota</taxon>
        <taxon>Metazoa</taxon>
        <taxon>Chordata</taxon>
        <taxon>Craniata</taxon>
        <taxon>Vertebrata</taxon>
        <taxon>Euteleostomi</taxon>
        <taxon>Mammalia</taxon>
        <taxon>Eutheria</taxon>
        <taxon>Euarchontoglires</taxon>
        <taxon>Glires</taxon>
        <taxon>Rodentia</taxon>
        <taxon>Myomorpha</taxon>
        <taxon>Muroidea</taxon>
        <taxon>Cricetidae</taxon>
        <taxon>Arvicolinae</taxon>
        <taxon>Myodes</taxon>
    </lineage>
</organism>
<accession>A0AAW0I1T6</accession>
<dbReference type="EMBL" id="JBBHLL010000240">
    <property type="protein sequence ID" value="KAK7808416.1"/>
    <property type="molecule type" value="Genomic_DNA"/>
</dbReference>
<reference evidence="2 3" key="1">
    <citation type="journal article" date="2023" name="bioRxiv">
        <title>Conserved and derived expression patterns and positive selection on dental genes reveal complex evolutionary context of ever-growing rodent molars.</title>
        <authorList>
            <person name="Calamari Z.T."/>
            <person name="Song A."/>
            <person name="Cohen E."/>
            <person name="Akter M."/>
            <person name="Roy R.D."/>
            <person name="Hallikas O."/>
            <person name="Christensen M.M."/>
            <person name="Li P."/>
            <person name="Marangoni P."/>
            <person name="Jernvall J."/>
            <person name="Klein O.D."/>
        </authorList>
    </citation>
    <scope>NUCLEOTIDE SEQUENCE [LARGE SCALE GENOMIC DNA]</scope>
    <source>
        <strain evidence="2">V071</strain>
    </source>
</reference>